<sequence>IKTGGVDYPTAVARVNVVKPGSISIRNNVVEPGEEVGYADVSTIENNAGPYTFQWLSSPNNSTWTNISGATSETYKLGPISVPTYFKRRVTSNGISAETNSVYVTVRSQVNGPANTTVTTTATPVILQPYANTLSATNVNYVRTKAITKPGVKTAAAVDALTSVYDVQVATNYMDGLGRPFQTIAMKAAPNQGDIVTLSVYDQYGRSPQQFLPYVDSLGNGLPKLNASTKQPAFYNRIFSNTEGFYYNNTELEASTLDRPLKQMAAGKSWAGNNKGVTTEYRFNTLSDSVRIWNITSTQLATPTTTGIYPAGMLSVVETRDENDNRVVEYKDKAGTVILKKVQSIGNGATAHDGWLCTYYVYDDLNTLRFVLQPKAVVITRNSNWVIPAGVKDELCFQYSYDVQNRMILKKVPGADAVYMVYNKRDQIVLTQDGNQRLSRTWLASKYDSLNRVTQTGTYIAASVQTQAQMQTSVDANQDFPSVANITALTKTFYDDYSQVTVPGYTSADVAKLTSYTNSYPVTVAKTNSTIGLTTASQTRVLNGTQWFTTVSYYDDQYRVIQAIADNYSGGKDTVTSLYDFSGKMLSSYARHASATARLHGKQKVLVSNAYNHVGALLNTKMQLNDDGVNKTVSSVVYNELGQLMSRTFGSNLESLEYTYNIRGWVDGINKNYVNNTATHFFGMELNYDRGFNQQQLNGNITGTKWRSANNGIARSYGFGYDRTNRITYADFKQDASGVGTNYVDNSTTQFDVPKISYDENGNILTMKQFGLVGTTSSLVDNLVYTYAANSNKLLAVKDSVAPNPTAKLGDFLDNNPTGNDYAYDVNGSMNKDNNKAIDSIRYNILNLPEFIHIKGKGNILYVYDAAGTKHQKIVIDSTAGVKRDTTTYIGGYIYKNDTLQFASQSEGRIRPVVKAGQPVSYVYDYFVKDHLGNTRMVLTEQTDLSSYVATMETENAPVETQLFSNIEETGAAVPSGFNATQRTMSTENMNKRVARLNGNDPNAKVGPSLVIKVMAGDTVSLGAQAYYKEAAGETKANPNVINDLLPSLINALGGMASESGKGLAANAAGPINADFYANGYQRLKERDTDPLQNNRPKAYLNYTLFDENFILVEENSGVKQVAATPGEVQNLGASKMVVQKSGFLYLYPTNESSTDVFFDNVTLLVASGPILEETHYYPFGLTMSGISTTAPNRLENKFLYNGKELQNAEFANGGGLEWYDYGARMYDQQLGRWHVLDPLSEKYPDLTSYNYVANNPINAVDPNGEDVILVIWTSKTGNVGHAGIAISNYKEEKYKETVNGVETERSRMVADGTYTFYDNWPGTTVNFDVKGAMKSVKAARNKTIIGSVSEFTDGSSVSPDEEVGPDGVLKLSTSYEQDMAVQGRLENANQEKTDYNGAWYNCSTYVSDGLQGIFGKKVGKETMLGPVKSVTPNKLWKDTKKAADKKDIETEVLKDPGTGVDVKFKEAMKRSN</sequence>
<dbReference type="InterPro" id="IPR045619">
    <property type="entry name" value="DUF6443"/>
</dbReference>
<dbReference type="Gene3D" id="2.60.40.2700">
    <property type="match status" value="1"/>
</dbReference>
<feature type="non-terminal residue" evidence="2">
    <location>
        <position position="1"/>
    </location>
</feature>
<feature type="domain" description="DUF6443" evidence="1">
    <location>
        <begin position="154"/>
        <end position="282"/>
    </location>
</feature>
<organism evidence="2 3">
    <name type="scientific">Chitinophaga skermanii</name>
    <dbReference type="NCBI Taxonomy" id="331697"/>
    <lineage>
        <taxon>Bacteria</taxon>
        <taxon>Pseudomonadati</taxon>
        <taxon>Bacteroidota</taxon>
        <taxon>Chitinophagia</taxon>
        <taxon>Chitinophagales</taxon>
        <taxon>Chitinophagaceae</taxon>
        <taxon>Chitinophaga</taxon>
    </lineage>
</organism>
<dbReference type="InterPro" id="IPR022385">
    <property type="entry name" value="Rhs_assc_core"/>
</dbReference>
<proteinExistence type="predicted"/>
<dbReference type="Gene3D" id="2.180.10.10">
    <property type="entry name" value="RHS repeat-associated core"/>
    <property type="match status" value="2"/>
</dbReference>
<comment type="caution">
    <text evidence="2">The sequence shown here is derived from an EMBL/GenBank/DDBJ whole genome shotgun (WGS) entry which is preliminary data.</text>
</comment>
<protein>
    <submittedName>
        <fullName evidence="2">RHS repeat-associated protein</fullName>
    </submittedName>
</protein>
<accession>A0A327Q014</accession>
<evidence type="ECO:0000313" key="2">
    <source>
        <dbReference type="EMBL" id="RAI97728.1"/>
    </source>
</evidence>
<dbReference type="Pfam" id="PF20041">
    <property type="entry name" value="DUF6443"/>
    <property type="match status" value="1"/>
</dbReference>
<evidence type="ECO:0000313" key="3">
    <source>
        <dbReference type="Proteomes" id="UP000249547"/>
    </source>
</evidence>
<dbReference type="EMBL" id="QLLL01000014">
    <property type="protein sequence ID" value="RAI97728.1"/>
    <property type="molecule type" value="Genomic_DNA"/>
</dbReference>
<dbReference type="NCBIfam" id="TIGR03696">
    <property type="entry name" value="Rhs_assc_core"/>
    <property type="match status" value="1"/>
</dbReference>
<evidence type="ECO:0000259" key="1">
    <source>
        <dbReference type="Pfam" id="PF20041"/>
    </source>
</evidence>
<keyword evidence="3" id="KW-1185">Reference proteome</keyword>
<reference evidence="2 3" key="1">
    <citation type="submission" date="2018-06" db="EMBL/GenBank/DDBJ databases">
        <title>Genomic Encyclopedia of Archaeal and Bacterial Type Strains, Phase II (KMG-II): from individual species to whole genera.</title>
        <authorList>
            <person name="Goeker M."/>
        </authorList>
    </citation>
    <scope>NUCLEOTIDE SEQUENCE [LARGE SCALE GENOMIC DNA]</scope>
    <source>
        <strain evidence="2 3">DSM 23857</strain>
    </source>
</reference>
<name>A0A327Q014_9BACT</name>
<dbReference type="RefSeq" id="WP_211324893.1">
    <property type="nucleotide sequence ID" value="NZ_QLLL01000014.1"/>
</dbReference>
<gene>
    <name evidence="2" type="ORF">LX64_05032</name>
</gene>
<dbReference type="Proteomes" id="UP000249547">
    <property type="component" value="Unassembled WGS sequence"/>
</dbReference>